<evidence type="ECO:0000256" key="2">
    <source>
        <dbReference type="ARBA" id="ARBA00001936"/>
    </source>
</evidence>
<evidence type="ECO:0000256" key="1">
    <source>
        <dbReference type="ARBA" id="ARBA00001424"/>
    </source>
</evidence>
<keyword evidence="5" id="KW-0645">Protease</keyword>
<dbReference type="GO" id="GO:0030145">
    <property type="term" value="F:manganese ion binding"/>
    <property type="evidence" value="ECO:0007669"/>
    <property type="project" value="InterPro"/>
</dbReference>
<gene>
    <name evidence="14" type="ORF">CWE08_08355</name>
</gene>
<keyword evidence="8" id="KW-0482">Metalloprotease</keyword>
<comment type="cofactor">
    <cofactor evidence="2">
        <name>Mn(2+)</name>
        <dbReference type="ChEBI" id="CHEBI:29035"/>
    </cofactor>
</comment>
<dbReference type="Gene3D" id="3.90.230.10">
    <property type="entry name" value="Creatinase/methionine aminopeptidase superfamily"/>
    <property type="match status" value="1"/>
</dbReference>
<evidence type="ECO:0000256" key="10">
    <source>
        <dbReference type="ARBA" id="ARBA00069363"/>
    </source>
</evidence>
<protein>
    <recommendedName>
        <fullName evidence="10">Xaa-Pro aminopeptidase</fullName>
        <ecNumber evidence="4">3.4.11.9</ecNumber>
    </recommendedName>
    <alternativeName>
        <fullName evidence="11">Aminopeptidase P II</fullName>
    </alternativeName>
    <alternativeName>
        <fullName evidence="12">X-Pro aminopeptidase</fullName>
    </alternativeName>
</protein>
<feature type="domain" description="Aminopeptidase P N-terminal" evidence="13">
    <location>
        <begin position="2"/>
        <end position="135"/>
    </location>
</feature>
<evidence type="ECO:0000256" key="9">
    <source>
        <dbReference type="ARBA" id="ARBA00023211"/>
    </source>
</evidence>
<evidence type="ECO:0000256" key="5">
    <source>
        <dbReference type="ARBA" id="ARBA00022670"/>
    </source>
</evidence>
<dbReference type="Pfam" id="PF05195">
    <property type="entry name" value="AMP_N"/>
    <property type="match status" value="1"/>
</dbReference>
<dbReference type="RefSeq" id="WP_126767450.1">
    <property type="nucleotide sequence ID" value="NZ_PIPJ01000005.1"/>
</dbReference>
<dbReference type="Proteomes" id="UP000288395">
    <property type="component" value="Unassembled WGS sequence"/>
</dbReference>
<dbReference type="PANTHER" id="PTHR43226:SF4">
    <property type="entry name" value="XAA-PRO AMINOPEPTIDASE 3"/>
    <property type="match status" value="1"/>
</dbReference>
<keyword evidence="7" id="KW-0378">Hydrolase</keyword>
<keyword evidence="14" id="KW-0031">Aminopeptidase</keyword>
<dbReference type="Gene3D" id="3.40.350.10">
    <property type="entry name" value="Creatinase/prolidase N-terminal domain"/>
    <property type="match status" value="1"/>
</dbReference>
<keyword evidence="9" id="KW-0464">Manganese</keyword>
<evidence type="ECO:0000256" key="8">
    <source>
        <dbReference type="ARBA" id="ARBA00023049"/>
    </source>
</evidence>
<dbReference type="PROSITE" id="PS00491">
    <property type="entry name" value="PROLINE_PEPTIDASE"/>
    <property type="match status" value="1"/>
</dbReference>
<evidence type="ECO:0000256" key="12">
    <source>
        <dbReference type="ARBA" id="ARBA00081411"/>
    </source>
</evidence>
<dbReference type="InterPro" id="IPR052433">
    <property type="entry name" value="X-Pro_dipept-like"/>
</dbReference>
<dbReference type="GO" id="GO:0006508">
    <property type="term" value="P:proteolysis"/>
    <property type="evidence" value="ECO:0007669"/>
    <property type="project" value="UniProtKB-KW"/>
</dbReference>
<dbReference type="PRINTS" id="PR00599">
    <property type="entry name" value="MAPEPTIDASE"/>
</dbReference>
<sequence>MIAVSEFQGRRAAFMKTMVPGSIAIFPAASEVVRSRDTHFPFRQDSDFYYLTGITEPDAVLVLAPDSETPEILFVLPKDPHEEVWHGRRLGSEQAQAQSGVNACYETSELAQQLPALIDGHSDLYIAFDQFPAFEQQLNDMLRTLRNAPKRGKIAPEHLHDPRPQLHQQRLIKSPAEQQLMRKAAEISVAGHRRALGFVRPGVYEYQVAAELQHEFTMHGASGVAYGSICGGGVNACILHYTANTDVLNDGDLILIDAGAEYAGYAGDITRTFPVNGKFTKAQREIYELVLASQAAAFEHLHPDSTIVRAQEACIEVLTAGLIKLGILTGSVKEHVDKLSCRQFFIHGLSHWLGLDVHDVGAYQKGAKPMKLAAGMVLTVEPGLYFAPDDQRVPEQYRGIGVRIEDDLLITAKGHENLTAGVPKSIEGIEALMAQARRQQGQNYAPQR</sequence>
<dbReference type="PANTHER" id="PTHR43226">
    <property type="entry name" value="XAA-PRO AMINOPEPTIDASE 3"/>
    <property type="match status" value="1"/>
</dbReference>
<dbReference type="InterPro" id="IPR007865">
    <property type="entry name" value="Aminopep_P_N"/>
</dbReference>
<organism evidence="14 15">
    <name type="scientific">Aliidiomarina iranensis</name>
    <dbReference type="NCBI Taxonomy" id="1434071"/>
    <lineage>
        <taxon>Bacteria</taxon>
        <taxon>Pseudomonadati</taxon>
        <taxon>Pseudomonadota</taxon>
        <taxon>Gammaproteobacteria</taxon>
        <taxon>Alteromonadales</taxon>
        <taxon>Idiomarinaceae</taxon>
        <taxon>Aliidiomarina</taxon>
    </lineage>
</organism>
<dbReference type="SMART" id="SM01011">
    <property type="entry name" value="AMP_N"/>
    <property type="match status" value="1"/>
</dbReference>
<evidence type="ECO:0000313" key="14">
    <source>
        <dbReference type="EMBL" id="RUO20464.1"/>
    </source>
</evidence>
<evidence type="ECO:0000256" key="4">
    <source>
        <dbReference type="ARBA" id="ARBA00012574"/>
    </source>
</evidence>
<dbReference type="SUPFAM" id="SSF55920">
    <property type="entry name" value="Creatinase/aminopeptidase"/>
    <property type="match status" value="1"/>
</dbReference>
<dbReference type="EMBL" id="PIPJ01000005">
    <property type="protein sequence ID" value="RUO20464.1"/>
    <property type="molecule type" value="Genomic_DNA"/>
</dbReference>
<accession>A0A432VVA9</accession>
<comment type="similarity">
    <text evidence="3">Belongs to the peptidase M24B family.</text>
</comment>
<dbReference type="InterPro" id="IPR000994">
    <property type="entry name" value="Pept_M24"/>
</dbReference>
<dbReference type="SUPFAM" id="SSF53092">
    <property type="entry name" value="Creatinase/prolidase N-terminal domain"/>
    <property type="match status" value="1"/>
</dbReference>
<comment type="caution">
    <text evidence="14">The sequence shown here is derived from an EMBL/GenBank/DDBJ whole genome shotgun (WGS) entry which is preliminary data.</text>
</comment>
<evidence type="ECO:0000313" key="15">
    <source>
        <dbReference type="Proteomes" id="UP000288395"/>
    </source>
</evidence>
<reference evidence="15" key="1">
    <citation type="journal article" date="2018" name="Front. Microbiol.">
        <title>Genome-Based Analysis Reveals the Taxonomy and Diversity of the Family Idiomarinaceae.</title>
        <authorList>
            <person name="Liu Y."/>
            <person name="Lai Q."/>
            <person name="Shao Z."/>
        </authorList>
    </citation>
    <scope>NUCLEOTIDE SEQUENCE [LARGE SCALE GENOMIC DNA]</scope>
    <source>
        <strain evidence="15">GBPy7</strain>
    </source>
</reference>
<evidence type="ECO:0000256" key="3">
    <source>
        <dbReference type="ARBA" id="ARBA00008766"/>
    </source>
</evidence>
<dbReference type="EC" id="3.4.11.9" evidence="4"/>
<evidence type="ECO:0000256" key="7">
    <source>
        <dbReference type="ARBA" id="ARBA00022801"/>
    </source>
</evidence>
<dbReference type="Pfam" id="PF00557">
    <property type="entry name" value="Peptidase_M24"/>
    <property type="match status" value="1"/>
</dbReference>
<name>A0A432VVA9_9GAMM</name>
<dbReference type="GO" id="GO:0005829">
    <property type="term" value="C:cytosol"/>
    <property type="evidence" value="ECO:0007669"/>
    <property type="project" value="TreeGrafter"/>
</dbReference>
<dbReference type="CDD" id="cd01087">
    <property type="entry name" value="Prolidase"/>
    <property type="match status" value="1"/>
</dbReference>
<evidence type="ECO:0000256" key="11">
    <source>
        <dbReference type="ARBA" id="ARBA00075356"/>
    </source>
</evidence>
<dbReference type="GO" id="GO:0070006">
    <property type="term" value="F:metalloaminopeptidase activity"/>
    <property type="evidence" value="ECO:0007669"/>
    <property type="project" value="InterPro"/>
</dbReference>
<proteinExistence type="inferred from homology"/>
<comment type="catalytic activity">
    <reaction evidence="1">
        <text>Release of any N-terminal amino acid, including proline, that is linked to proline, even from a dipeptide or tripeptide.</text>
        <dbReference type="EC" id="3.4.11.9"/>
    </reaction>
</comment>
<evidence type="ECO:0000259" key="13">
    <source>
        <dbReference type="SMART" id="SM01011"/>
    </source>
</evidence>
<dbReference type="FunFam" id="3.90.230.10:FF:000002">
    <property type="entry name" value="Xaa-Pro aminopeptidase 3"/>
    <property type="match status" value="1"/>
</dbReference>
<keyword evidence="6" id="KW-0479">Metal-binding</keyword>
<dbReference type="InterPro" id="IPR001714">
    <property type="entry name" value="Pept_M24_MAP"/>
</dbReference>
<dbReference type="InterPro" id="IPR029149">
    <property type="entry name" value="Creatin/AminoP/Spt16_N"/>
</dbReference>
<dbReference type="OrthoDB" id="9806388at2"/>
<dbReference type="InterPro" id="IPR001131">
    <property type="entry name" value="Peptidase_M24B_aminopep-P_CS"/>
</dbReference>
<dbReference type="AlphaFoldDB" id="A0A432VVA9"/>
<keyword evidence="15" id="KW-1185">Reference proteome</keyword>
<dbReference type="NCBIfam" id="NF008131">
    <property type="entry name" value="PRK10879.1"/>
    <property type="match status" value="1"/>
</dbReference>
<dbReference type="InterPro" id="IPR036005">
    <property type="entry name" value="Creatinase/aminopeptidase-like"/>
</dbReference>
<evidence type="ECO:0000256" key="6">
    <source>
        <dbReference type="ARBA" id="ARBA00022723"/>
    </source>
</evidence>